<dbReference type="NCBIfam" id="NF007468">
    <property type="entry name" value="PRK10049.1"/>
    <property type="match status" value="1"/>
</dbReference>
<organism evidence="3 4">
    <name type="scientific">Klebsiella aerogenes</name>
    <name type="common">Enterobacter aerogenes</name>
    <dbReference type="NCBI Taxonomy" id="548"/>
    <lineage>
        <taxon>Bacteria</taxon>
        <taxon>Pseudomonadati</taxon>
        <taxon>Pseudomonadota</taxon>
        <taxon>Gammaproteobacteria</taxon>
        <taxon>Enterobacterales</taxon>
        <taxon>Enterobacteriaceae</taxon>
        <taxon>Klebsiella/Raoultella group</taxon>
        <taxon>Klebsiella</taxon>
    </lineage>
</organism>
<evidence type="ECO:0000313" key="4">
    <source>
        <dbReference type="Proteomes" id="UP000514462"/>
    </source>
</evidence>
<keyword evidence="1" id="KW-0732">Signal</keyword>
<dbReference type="Proteomes" id="UP000514462">
    <property type="component" value="Chromosome"/>
</dbReference>
<dbReference type="InterPro" id="IPR023870">
    <property type="entry name" value="PGA_export_porin_PgaA"/>
</dbReference>
<proteinExistence type="predicted"/>
<feature type="domain" description="PgaA membrane beta barrel" evidence="2">
    <location>
        <begin position="522"/>
        <end position="815"/>
    </location>
</feature>
<dbReference type="EMBL" id="CP055904">
    <property type="protein sequence ID" value="QMR39569.1"/>
    <property type="molecule type" value="Genomic_DNA"/>
</dbReference>
<dbReference type="Pfam" id="PF21197">
    <property type="entry name" value="PgaA_barrel"/>
    <property type="match status" value="1"/>
</dbReference>
<dbReference type="NCBIfam" id="TIGR03939">
    <property type="entry name" value="PGA_TPR_OMP"/>
    <property type="match status" value="1"/>
</dbReference>
<evidence type="ECO:0000259" key="2">
    <source>
        <dbReference type="Pfam" id="PF21197"/>
    </source>
</evidence>
<reference evidence="4" key="1">
    <citation type="submission" date="2020-06" db="EMBL/GenBank/DDBJ databases">
        <title>REHAB project genomes.</title>
        <authorList>
            <person name="Shaw L.P."/>
        </authorList>
    </citation>
    <scope>NUCLEOTIDE SEQUENCE [LARGE SCALE GENOMIC DNA]</scope>
    <source>
        <strain evidence="4">RHBSTW-00938</strain>
    </source>
</reference>
<feature type="chain" id="PRO_5042822408" evidence="1">
    <location>
        <begin position="35"/>
        <end position="815"/>
    </location>
</feature>
<dbReference type="AlphaFoldDB" id="A0AAP9QW25"/>
<feature type="signal peptide" evidence="1">
    <location>
        <begin position="1"/>
        <end position="34"/>
    </location>
</feature>
<dbReference type="GO" id="GO:1901515">
    <property type="term" value="F:poly-beta-1,6-N-acetyl-D-glucosamine transmembrane transporter activity"/>
    <property type="evidence" value="ECO:0007669"/>
    <property type="project" value="InterPro"/>
</dbReference>
<dbReference type="InterPro" id="IPR049003">
    <property type="entry name" value="PgaA_barrel"/>
</dbReference>
<dbReference type="InterPro" id="IPR011990">
    <property type="entry name" value="TPR-like_helical_dom_sf"/>
</dbReference>
<evidence type="ECO:0000256" key="1">
    <source>
        <dbReference type="SAM" id="SignalP"/>
    </source>
</evidence>
<protein>
    <submittedName>
        <fullName evidence="3">Poly-beta-1,6 N-acetyl-D-glucosamine export porin PgaA</fullName>
    </submittedName>
</protein>
<gene>
    <name evidence="3" type="primary">pgaA</name>
    <name evidence="3" type="ORF">HV331_08720</name>
</gene>
<sequence length="815" mass="92773">MGRSTRFNKLFFYRRTTFSFSISLLLLTPILAQGAESIYDQHVLQAREGNYAPFLDYLQQYQQQHALTPEQIADWLQIASWAGRDKEVIQVWQRYQVYMALPARGAAAAAQAYRNQKQWSSALALWEQALSQQPMNDDYLIGRIKTLADARRDGQALSEARRLVATTPSAAHLQTLSYVYLRQGKSWDQLLTDMRAQELAPQNRETLNSLIESLSSNRISTPALQWSARTNLTPAQQRKLEMDAAAEWVRLADTPARGEQERFRLAQMALNRYDALFARWRQDPQAAEDLARARIDRLGALYTHGYYTQVTKEYQSLTAAQQPVPDWAIGWVISSYLAQQNVGAAQAIARQHPLYRPDPQDDQHELFYALLDSGQYQAARDYLAKVTNGVPYTRRLYGSPTPQPNDPWLNAQSLKVQYLLSTNALPEAERLSRRLAATAPGNQGLRIDYAAILQARGLPRAAERELKATEALEPSNIPLERQQAYVAMDLQEWRQMELLTDNLLARSPEDLSTQKLARAREVHHMSELRLNSTQGIHSDNPVSGSHDFSWDAAIYGPPIADNWRLFAGNRFAKGNFDEGKGSSRQLFGGIEWRPRDAWAELEISNNSFAGDNKPGARLSAWQSFNDRWQIGGEVERLSRQTPLRALRNGISANRGEGWVRWYQNERREYRFSAASSRFSDHNRRQEYTFSGKERLWQSPTITLDLEPGLSASANSRADTLYYNPKRDFSATSALVADHVMYQHYDTVWSQQLAAGGGAYWQKAYSAGAIAMLGYGQRIRWNNVIDTGVMLNWDKRPYDGKRESNLSIALDANLRF</sequence>
<evidence type="ECO:0000313" key="3">
    <source>
        <dbReference type="EMBL" id="QMR39569.1"/>
    </source>
</evidence>
<accession>A0AAP9QW25</accession>
<dbReference type="SUPFAM" id="SSF48452">
    <property type="entry name" value="TPR-like"/>
    <property type="match status" value="1"/>
</dbReference>
<dbReference type="Gene3D" id="1.25.40.10">
    <property type="entry name" value="Tetratricopeptide repeat domain"/>
    <property type="match status" value="2"/>
</dbReference>
<dbReference type="RefSeq" id="WP_182015225.1">
    <property type="nucleotide sequence ID" value="NZ_CP055904.1"/>
</dbReference>
<name>A0AAP9QW25_KLEAE</name>